<evidence type="ECO:0000259" key="3">
    <source>
        <dbReference type="PROSITE" id="PS51272"/>
    </source>
</evidence>
<dbReference type="AlphaFoldDB" id="A0A3G2R1S6"/>
<reference evidence="4 5" key="1">
    <citation type="submission" date="2018-10" db="EMBL/GenBank/DDBJ databases">
        <authorList>
            <person name="Zhang X."/>
        </authorList>
    </citation>
    <scope>NUCLEOTIDE SEQUENCE [LARGE SCALE GENOMIC DNA]</scope>
    <source>
        <strain evidence="4 5">SK-G1</strain>
    </source>
</reference>
<keyword evidence="2" id="KW-0812">Transmembrane</keyword>
<accession>A0A3G2R1S6</accession>
<dbReference type="InterPro" id="IPR001119">
    <property type="entry name" value="SLH_dom"/>
</dbReference>
<keyword evidence="5" id="KW-1185">Reference proteome</keyword>
<organism evidence="4 5">
    <name type="scientific">Biomaibacter acetigenes</name>
    <dbReference type="NCBI Taxonomy" id="2316383"/>
    <lineage>
        <taxon>Bacteria</taxon>
        <taxon>Bacillati</taxon>
        <taxon>Bacillota</taxon>
        <taxon>Clostridia</taxon>
        <taxon>Thermosediminibacterales</taxon>
        <taxon>Tepidanaerobacteraceae</taxon>
        <taxon>Biomaibacter</taxon>
    </lineage>
</organism>
<evidence type="ECO:0000256" key="1">
    <source>
        <dbReference type="ARBA" id="ARBA00022737"/>
    </source>
</evidence>
<dbReference type="EMBL" id="CP033169">
    <property type="protein sequence ID" value="AYO29403.1"/>
    <property type="molecule type" value="Genomic_DNA"/>
</dbReference>
<evidence type="ECO:0000313" key="5">
    <source>
        <dbReference type="Proteomes" id="UP000280960"/>
    </source>
</evidence>
<proteinExistence type="predicted"/>
<protein>
    <submittedName>
        <fullName evidence="4">S-layer homology domain-containing protein</fullName>
    </submittedName>
</protein>
<sequence length="877" mass="92595">MLSHGLNIGKNRENNTKIKGGNYMEKFKKQLAAFISIVLIVGLFGTSVFAETTEVDVSGETPATAVNGAASTLELVDFDKVDAKEAVSLLLKLGLINGKVQADKKVAYEPDAKLTRAEIAKLVAKAVTLVSKEEIKGTKSFADIKGNWATDYIQYCADKGIIDGAGGAYNPDNNVTGLETAKMLLAAMGVEGLTGSDWAARTEAAANEKGLLKGTKAVNGTPVDRDDAAQLIYNALTISDGSSKLPQVIVVSETTEKASFTIGKNTLVTAPEFKLVTMVADGRETQMDAGTYNNVTLVVTDKLKTNPASFTGRGIEDYRAAIYVDKNGLNKSLSVTQAISGGTYTDTEASGIKIDSTGRNFKGIIVNGGEYTVKDSTINLIGKADGSDTSDFTGLGSAVAAFSNAKVTLDGVEINTEGVARTALFTDSGADTMITDSKFKVMGGTLYPGYVNTADQTKMVAPPWVLGITGNARGTNLMGNFSTATVVRTEATANQWGVLSTDSGSNMLLTVVDSVLTLLGEGQKDPYSTNYGSGYGTYIIGDAQEYFYGTTFNVGTYASILTGGKAVYASSKFDKPLDIYPLKQKLTGRTRTNSTGEEEEVYDIVKEDTPVFTGITGQGKITTINSDAFGFMAHNNGELVITDGTVVNTDNATFLIKAGDVQLTVEDGAQLNTKDGVILQMIDNDDSIVGVDFSQGAPNFNTDFYEKAGYPDIDYDIDVKTDGGNTVKFNATDVDLKGNLYNGTGYFGGGPGGGLQPADKLEVTLGKGATLTGTISATSVIHVDENGKQNTHFTINEYYYLGHVANKVHYNGGNDISVTIKDGAVWNVTDTGIITSLTVEDGCKINGTIKVDGREMTVADIIAKGGTVKGTIEVSKK</sequence>
<gene>
    <name evidence="4" type="ORF">D2962_01195</name>
</gene>
<feature type="transmembrane region" description="Helical" evidence="2">
    <location>
        <begin position="31"/>
        <end position="50"/>
    </location>
</feature>
<feature type="domain" description="SLH" evidence="3">
    <location>
        <begin position="70"/>
        <end position="134"/>
    </location>
</feature>
<feature type="domain" description="SLH" evidence="3">
    <location>
        <begin position="136"/>
        <end position="198"/>
    </location>
</feature>
<dbReference type="KEGG" id="bacg:D2962_01195"/>
<evidence type="ECO:0000313" key="4">
    <source>
        <dbReference type="EMBL" id="AYO29403.1"/>
    </source>
</evidence>
<name>A0A3G2R1S6_9FIRM</name>
<dbReference type="Pfam" id="PF00395">
    <property type="entry name" value="SLH"/>
    <property type="match status" value="2"/>
</dbReference>
<dbReference type="PROSITE" id="PS51272">
    <property type="entry name" value="SLH"/>
    <property type="match status" value="2"/>
</dbReference>
<keyword evidence="2" id="KW-1133">Transmembrane helix</keyword>
<evidence type="ECO:0000256" key="2">
    <source>
        <dbReference type="SAM" id="Phobius"/>
    </source>
</evidence>
<dbReference type="Proteomes" id="UP000280960">
    <property type="component" value="Chromosome"/>
</dbReference>
<keyword evidence="1" id="KW-0677">Repeat</keyword>
<keyword evidence="2" id="KW-0472">Membrane</keyword>